<dbReference type="RefSeq" id="WP_342667422.1">
    <property type="nucleotide sequence ID" value="NZ_JBHLZN010000002.1"/>
</dbReference>
<comment type="caution">
    <text evidence="1">The sequence shown here is derived from an EMBL/GenBank/DDBJ whole genome shotgun (WGS) entry which is preliminary data.</text>
</comment>
<dbReference type="Pfam" id="PF12915">
    <property type="entry name" value="DUF3833"/>
    <property type="match status" value="1"/>
</dbReference>
<dbReference type="InterPro" id="IPR024409">
    <property type="entry name" value="DUF3833"/>
</dbReference>
<name>A0ABV5Z9X4_9GAMM</name>
<reference evidence="1 2" key="1">
    <citation type="submission" date="2024-09" db="EMBL/GenBank/DDBJ databases">
        <authorList>
            <person name="Sun Q."/>
            <person name="Mori K."/>
        </authorList>
    </citation>
    <scope>NUCLEOTIDE SEQUENCE [LARGE SCALE GENOMIC DNA]</scope>
    <source>
        <strain evidence="1 2">ATCC 51285</strain>
    </source>
</reference>
<dbReference type="EMBL" id="JBHLZN010000002">
    <property type="protein sequence ID" value="MFB9886073.1"/>
    <property type="molecule type" value="Genomic_DNA"/>
</dbReference>
<keyword evidence="2" id="KW-1185">Reference proteome</keyword>
<proteinExistence type="predicted"/>
<evidence type="ECO:0000313" key="1">
    <source>
        <dbReference type="EMBL" id="MFB9886073.1"/>
    </source>
</evidence>
<sequence>MVMGCSAMQLEEVALPQPALRIEEYFQGQTWAWGLFEDRFGKVRRQFQVLIEGQYQQGQLHLDEHFIYNDGETQQRSWMLQPQVKGRYQGQAADVIGEAKGQVSGNAFNWHYEMWLPLGEGQYRVRFNDWMYLQPGLVLINTARVRKWGVELGRVTLFFTKHAPADRHTWLDYRPPNHAKQGWGGND</sequence>
<dbReference type="Proteomes" id="UP001589628">
    <property type="component" value="Unassembled WGS sequence"/>
</dbReference>
<accession>A0ABV5Z9X4</accession>
<organism evidence="1 2">
    <name type="scientific">Balneatrix alpica</name>
    <dbReference type="NCBI Taxonomy" id="75684"/>
    <lineage>
        <taxon>Bacteria</taxon>
        <taxon>Pseudomonadati</taxon>
        <taxon>Pseudomonadota</taxon>
        <taxon>Gammaproteobacteria</taxon>
        <taxon>Oceanospirillales</taxon>
        <taxon>Balneatrichaceae</taxon>
        <taxon>Balneatrix</taxon>
    </lineage>
</organism>
<evidence type="ECO:0000313" key="2">
    <source>
        <dbReference type="Proteomes" id="UP001589628"/>
    </source>
</evidence>
<gene>
    <name evidence="1" type="ORF">ACFFLH_06600</name>
</gene>
<protein>
    <submittedName>
        <fullName evidence="1">DUF3833 domain-containing protein</fullName>
    </submittedName>
</protein>